<accession>A0A5N5TIN3</accession>
<protein>
    <submittedName>
        <fullName evidence="1">Uncharacterized protein</fullName>
    </submittedName>
</protein>
<gene>
    <name evidence="1" type="ORF">Anas_08319</name>
</gene>
<proteinExistence type="predicted"/>
<comment type="caution">
    <text evidence="1">The sequence shown here is derived from an EMBL/GenBank/DDBJ whole genome shotgun (WGS) entry which is preliminary data.</text>
</comment>
<sequence>LVVFKTSYQKGEYIAVRSNIKDRAAYEIGILRENYGEHNRNEEIDIMWLKLYQENNPLVFEKNNKILTNINGSIIGAVKVDLKMGKYHISQETHDKIKSNFENVPIYGYAK</sequence>
<reference evidence="1 2" key="1">
    <citation type="journal article" date="2019" name="PLoS Biol.">
        <title>Sex chromosomes control vertical transmission of feminizing Wolbachia symbionts in an isopod.</title>
        <authorList>
            <person name="Becking T."/>
            <person name="Chebbi M.A."/>
            <person name="Giraud I."/>
            <person name="Moumen B."/>
            <person name="Laverre T."/>
            <person name="Caubet Y."/>
            <person name="Peccoud J."/>
            <person name="Gilbert C."/>
            <person name="Cordaux R."/>
        </authorList>
    </citation>
    <scope>NUCLEOTIDE SEQUENCE [LARGE SCALE GENOMIC DNA]</scope>
    <source>
        <strain evidence="1">ANa2</strain>
        <tissue evidence="1">Whole body excluding digestive tract and cuticle</tissue>
    </source>
</reference>
<evidence type="ECO:0000313" key="2">
    <source>
        <dbReference type="Proteomes" id="UP000326759"/>
    </source>
</evidence>
<dbReference type="EMBL" id="SEYY01000978">
    <property type="protein sequence ID" value="KAB7506149.1"/>
    <property type="molecule type" value="Genomic_DNA"/>
</dbReference>
<evidence type="ECO:0000313" key="1">
    <source>
        <dbReference type="EMBL" id="KAB7506149.1"/>
    </source>
</evidence>
<dbReference type="Proteomes" id="UP000326759">
    <property type="component" value="Unassembled WGS sequence"/>
</dbReference>
<organism evidence="1 2">
    <name type="scientific">Armadillidium nasatum</name>
    <dbReference type="NCBI Taxonomy" id="96803"/>
    <lineage>
        <taxon>Eukaryota</taxon>
        <taxon>Metazoa</taxon>
        <taxon>Ecdysozoa</taxon>
        <taxon>Arthropoda</taxon>
        <taxon>Crustacea</taxon>
        <taxon>Multicrustacea</taxon>
        <taxon>Malacostraca</taxon>
        <taxon>Eumalacostraca</taxon>
        <taxon>Peracarida</taxon>
        <taxon>Isopoda</taxon>
        <taxon>Oniscidea</taxon>
        <taxon>Crinocheta</taxon>
        <taxon>Armadillidiidae</taxon>
        <taxon>Armadillidium</taxon>
    </lineage>
</organism>
<dbReference type="AlphaFoldDB" id="A0A5N5TIN3"/>
<keyword evidence="2" id="KW-1185">Reference proteome</keyword>
<dbReference type="OrthoDB" id="10416420at2759"/>
<feature type="non-terminal residue" evidence="1">
    <location>
        <position position="1"/>
    </location>
</feature>
<name>A0A5N5TIN3_9CRUS</name>